<evidence type="ECO:0000313" key="3">
    <source>
        <dbReference type="EMBL" id="WGW11059.1"/>
    </source>
</evidence>
<dbReference type="RefSeq" id="WP_349637842.1">
    <property type="nucleotide sequence ID" value="NZ_CP090958.1"/>
</dbReference>
<protein>
    <submittedName>
        <fullName evidence="3">TadA family conjugal transfer-associated ATPase</fullName>
    </submittedName>
</protein>
<dbReference type="NCBIfam" id="TIGR03819">
    <property type="entry name" value="heli_sec_ATPase"/>
    <property type="match status" value="1"/>
</dbReference>
<dbReference type="Pfam" id="PF00437">
    <property type="entry name" value="T2SSE"/>
    <property type="match status" value="1"/>
</dbReference>
<keyword evidence="4" id="KW-1185">Reference proteome</keyword>
<evidence type="ECO:0000259" key="2">
    <source>
        <dbReference type="Pfam" id="PF00437"/>
    </source>
</evidence>
<dbReference type="InterPro" id="IPR050921">
    <property type="entry name" value="T4SS_GSP_E_ATPase"/>
</dbReference>
<dbReference type="Gene3D" id="3.30.450.380">
    <property type="match status" value="1"/>
</dbReference>
<dbReference type="InterPro" id="IPR001482">
    <property type="entry name" value="T2SS/T4SS_dom"/>
</dbReference>
<reference evidence="3 4" key="1">
    <citation type="submission" date="2023-05" db="EMBL/GenBank/DDBJ databases">
        <title>Lithophilousrod everest ZFBP1038 complete genpme.</title>
        <authorList>
            <person name="Tian M."/>
        </authorList>
    </citation>
    <scope>NUCLEOTIDE SEQUENCE [LARGE SCALE GENOMIC DNA]</scope>
    <source>
        <strain evidence="3 4">ZFBP1038</strain>
    </source>
</reference>
<sequence length="415" mass="44632">MSFSSPATLTGPEPDDEWIDAELLQQIRSRLLKETGPVTPAKVAEALRASGKVFGTAAILELVERLSAQISGAGPLQRLLDDPRITDVFVNAPRDVWFDAGEGLQRANITLGGEAEVRALAMRLAATGGRRLDESSPLVDARLPDGVRVNAVIPPISGRYTSLSLRIPRPVAFSLDELVANGTLLPSWRPVLEALISRRKNFLISGGTGAGKTALLGTLLGLVSAHERLIAIEDAPELVISHPHFVQLSARHQNIEGAGEVNQADLVRNAMRMRPDRLVVGECRGAEVRELFTALNTGHEGGCGTVHANTTEDVPARLEALGGLAGLDHDAVAAQACSALDVLVHVRRAGPHRMITHIALLVRDSNRNMAVLDCLERERNVKGDGPPGQHQTRLGPGWVELADLLGLDPRWRRGR</sequence>
<dbReference type="Gene3D" id="3.40.50.300">
    <property type="entry name" value="P-loop containing nucleotide triphosphate hydrolases"/>
    <property type="match status" value="1"/>
</dbReference>
<comment type="similarity">
    <text evidence="1">Belongs to the GSP E family.</text>
</comment>
<feature type="domain" description="Bacterial type II secretion system protein E" evidence="2">
    <location>
        <begin position="72"/>
        <end position="344"/>
    </location>
</feature>
<evidence type="ECO:0000313" key="4">
    <source>
        <dbReference type="Proteomes" id="UP001209083"/>
    </source>
</evidence>
<gene>
    <name evidence="3" type="ORF">LWF01_13240</name>
</gene>
<proteinExistence type="inferred from homology"/>
<dbReference type="SUPFAM" id="SSF52540">
    <property type="entry name" value="P-loop containing nucleoside triphosphate hydrolases"/>
    <property type="match status" value="1"/>
</dbReference>
<dbReference type="Proteomes" id="UP001209083">
    <property type="component" value="Chromosome"/>
</dbReference>
<name>A0ABY8QQ06_9MICO</name>
<dbReference type="CDD" id="cd01130">
    <property type="entry name" value="VirB11-like_ATPase"/>
    <property type="match status" value="1"/>
</dbReference>
<dbReference type="EMBL" id="CP090958">
    <property type="protein sequence ID" value="WGW11059.1"/>
    <property type="molecule type" value="Genomic_DNA"/>
</dbReference>
<accession>A0ABY8QQ06</accession>
<organism evidence="3 4">
    <name type="scientific">Saxibacter everestensis</name>
    <dbReference type="NCBI Taxonomy" id="2909229"/>
    <lineage>
        <taxon>Bacteria</taxon>
        <taxon>Bacillati</taxon>
        <taxon>Actinomycetota</taxon>
        <taxon>Actinomycetes</taxon>
        <taxon>Micrococcales</taxon>
        <taxon>Brevibacteriaceae</taxon>
        <taxon>Saxibacter</taxon>
    </lineage>
</organism>
<dbReference type="InterPro" id="IPR027417">
    <property type="entry name" value="P-loop_NTPase"/>
</dbReference>
<dbReference type="PANTHER" id="PTHR30486">
    <property type="entry name" value="TWITCHING MOTILITY PROTEIN PILT"/>
    <property type="match status" value="1"/>
</dbReference>
<evidence type="ECO:0000256" key="1">
    <source>
        <dbReference type="ARBA" id="ARBA00006611"/>
    </source>
</evidence>
<dbReference type="PANTHER" id="PTHR30486:SF6">
    <property type="entry name" value="TYPE IV PILUS RETRACTATION ATPASE PILT"/>
    <property type="match status" value="1"/>
</dbReference>
<dbReference type="InterPro" id="IPR022399">
    <property type="entry name" value="TadA-like_ATPase"/>
</dbReference>